<evidence type="ECO:0000313" key="2">
    <source>
        <dbReference type="EMBL" id="OGC38716.1"/>
    </source>
</evidence>
<evidence type="ECO:0000256" key="1">
    <source>
        <dbReference type="SAM" id="Phobius"/>
    </source>
</evidence>
<reference evidence="2 3" key="1">
    <citation type="journal article" date="2016" name="Nat. Commun.">
        <title>Thousands of microbial genomes shed light on interconnected biogeochemical processes in an aquifer system.</title>
        <authorList>
            <person name="Anantharaman K."/>
            <person name="Brown C.T."/>
            <person name="Hug L.A."/>
            <person name="Sharon I."/>
            <person name="Castelle C.J."/>
            <person name="Probst A.J."/>
            <person name="Thomas B.C."/>
            <person name="Singh A."/>
            <person name="Wilkins M.J."/>
            <person name="Karaoz U."/>
            <person name="Brodie E.L."/>
            <person name="Williams K.H."/>
            <person name="Hubbard S.S."/>
            <person name="Banfield J.F."/>
        </authorList>
    </citation>
    <scope>NUCLEOTIDE SEQUENCE [LARGE SCALE GENOMIC DNA]</scope>
</reference>
<dbReference type="GO" id="GO:0004190">
    <property type="term" value="F:aspartic-type endopeptidase activity"/>
    <property type="evidence" value="ECO:0007669"/>
    <property type="project" value="InterPro"/>
</dbReference>
<dbReference type="Proteomes" id="UP000178270">
    <property type="component" value="Unassembled WGS sequence"/>
</dbReference>
<keyword evidence="1" id="KW-0472">Membrane</keyword>
<accession>A0A1F4U192</accession>
<comment type="caution">
    <text evidence="2">The sequence shown here is derived from an EMBL/GenBank/DDBJ whole genome shotgun (WGS) entry which is preliminary data.</text>
</comment>
<evidence type="ECO:0000313" key="3">
    <source>
        <dbReference type="Proteomes" id="UP000178270"/>
    </source>
</evidence>
<dbReference type="GO" id="GO:0016020">
    <property type="term" value="C:membrane"/>
    <property type="evidence" value="ECO:0007669"/>
    <property type="project" value="InterPro"/>
</dbReference>
<keyword evidence="1" id="KW-1133">Transmembrane helix</keyword>
<gene>
    <name evidence="2" type="ORF">A3K42_00090</name>
</gene>
<dbReference type="InterPro" id="IPR001872">
    <property type="entry name" value="Peptidase_A8"/>
</dbReference>
<protein>
    <submittedName>
        <fullName evidence="2">Uncharacterized protein</fullName>
    </submittedName>
</protein>
<feature type="transmembrane region" description="Helical" evidence="1">
    <location>
        <begin position="17"/>
        <end position="39"/>
    </location>
</feature>
<dbReference type="EMBL" id="MEUS01000020">
    <property type="protein sequence ID" value="OGC38716.1"/>
    <property type="molecule type" value="Genomic_DNA"/>
</dbReference>
<sequence>MGLLLYFYLTEFKKNELTLYGSICTLVGGVFNLGERIMFGCVYDYIKLFSISYFNVSDALIVLGIILIICGILKK</sequence>
<name>A0A1F4U192_UNCKA</name>
<dbReference type="GO" id="GO:0006508">
    <property type="term" value="P:proteolysis"/>
    <property type="evidence" value="ECO:0007669"/>
    <property type="project" value="InterPro"/>
</dbReference>
<dbReference type="AlphaFoldDB" id="A0A1F4U192"/>
<organism evidence="2 3">
    <name type="scientific">candidate division WWE3 bacterium RBG_13_37_7</name>
    <dbReference type="NCBI Taxonomy" id="1802609"/>
    <lineage>
        <taxon>Bacteria</taxon>
        <taxon>Katanobacteria</taxon>
    </lineage>
</organism>
<dbReference type="Pfam" id="PF01252">
    <property type="entry name" value="Peptidase_A8"/>
    <property type="match status" value="1"/>
</dbReference>
<keyword evidence="1" id="KW-0812">Transmembrane</keyword>
<feature type="transmembrane region" description="Helical" evidence="1">
    <location>
        <begin position="51"/>
        <end position="73"/>
    </location>
</feature>
<proteinExistence type="predicted"/>